<keyword evidence="3" id="KW-0808">Transferase</keyword>
<evidence type="ECO:0000256" key="9">
    <source>
        <dbReference type="ARBA" id="ARBA00038276"/>
    </source>
</evidence>
<comment type="cofactor">
    <cofactor evidence="1">
        <name>Mg(2+)</name>
        <dbReference type="ChEBI" id="CHEBI:18420"/>
    </cofactor>
</comment>
<dbReference type="Gene3D" id="3.30.460.10">
    <property type="entry name" value="Beta Polymerase, domain 2"/>
    <property type="match status" value="1"/>
</dbReference>
<reference evidence="11" key="2">
    <citation type="submission" date="2023-04" db="EMBL/GenBank/DDBJ databases">
        <title>Paracnuella aquatica gen. nov., sp. nov., a member of the family Chitinophagaceae isolated from a hot spring.</title>
        <authorList>
            <person name="Wang C."/>
        </authorList>
    </citation>
    <scope>NUCLEOTIDE SEQUENCE</scope>
    <source>
        <strain evidence="11">LB-8</strain>
    </source>
</reference>
<dbReference type="PANTHER" id="PTHR33571:SF12">
    <property type="entry name" value="BSL3053 PROTEIN"/>
    <property type="match status" value="1"/>
</dbReference>
<keyword evidence="4" id="KW-0548">Nucleotidyltransferase</keyword>
<dbReference type="PANTHER" id="PTHR33571">
    <property type="entry name" value="SSL8005 PROTEIN"/>
    <property type="match status" value="1"/>
</dbReference>
<dbReference type="InterPro" id="IPR002934">
    <property type="entry name" value="Polymerase_NTP_transf_dom"/>
</dbReference>
<dbReference type="Pfam" id="PF01909">
    <property type="entry name" value="NTP_transf_2"/>
    <property type="match status" value="1"/>
</dbReference>
<dbReference type="CDD" id="cd05403">
    <property type="entry name" value="NT_KNTase_like"/>
    <property type="match status" value="1"/>
</dbReference>
<evidence type="ECO:0000313" key="12">
    <source>
        <dbReference type="Proteomes" id="UP001155483"/>
    </source>
</evidence>
<dbReference type="EMBL" id="JAOTIF010000022">
    <property type="protein sequence ID" value="MCU7551614.1"/>
    <property type="molecule type" value="Genomic_DNA"/>
</dbReference>
<keyword evidence="6" id="KW-0547">Nucleotide-binding</keyword>
<keyword evidence="12" id="KW-1185">Reference proteome</keyword>
<dbReference type="GO" id="GO:0005524">
    <property type="term" value="F:ATP binding"/>
    <property type="evidence" value="ECO:0007669"/>
    <property type="project" value="UniProtKB-KW"/>
</dbReference>
<comment type="similarity">
    <text evidence="9">Belongs to the MntA antitoxin family.</text>
</comment>
<sequence length="100" mass="11773">MDQWVEQHVPKIQELMRRYGVERAYLFGSAAKGTMTESSDVDFIIRFPAHMHYESYANNYFALAQALEELLKKDVELVTERTLQNPYLLQNINQHKVQLL</sequence>
<dbReference type="GO" id="GO:0046872">
    <property type="term" value="F:metal ion binding"/>
    <property type="evidence" value="ECO:0007669"/>
    <property type="project" value="UniProtKB-KW"/>
</dbReference>
<keyword evidence="7" id="KW-0067">ATP-binding</keyword>
<gene>
    <name evidence="11" type="ORF">OCK74_21015</name>
</gene>
<organism evidence="11 12">
    <name type="scientific">Paraflavisolibacter caeni</name>
    <dbReference type="NCBI Taxonomy" id="2982496"/>
    <lineage>
        <taxon>Bacteria</taxon>
        <taxon>Pseudomonadati</taxon>
        <taxon>Bacteroidota</taxon>
        <taxon>Chitinophagia</taxon>
        <taxon>Chitinophagales</taxon>
        <taxon>Chitinophagaceae</taxon>
        <taxon>Paraflavisolibacter</taxon>
    </lineage>
</organism>
<evidence type="ECO:0000256" key="2">
    <source>
        <dbReference type="ARBA" id="ARBA00022649"/>
    </source>
</evidence>
<feature type="domain" description="Polymerase nucleotidyl transferase" evidence="10">
    <location>
        <begin position="13"/>
        <end position="96"/>
    </location>
</feature>
<dbReference type="Proteomes" id="UP001155483">
    <property type="component" value="Unassembled WGS sequence"/>
</dbReference>
<dbReference type="AlphaFoldDB" id="A0A9X2XXY4"/>
<dbReference type="InterPro" id="IPR052038">
    <property type="entry name" value="Type-VII_TA_antitoxin"/>
</dbReference>
<evidence type="ECO:0000256" key="7">
    <source>
        <dbReference type="ARBA" id="ARBA00022840"/>
    </source>
</evidence>
<dbReference type="InterPro" id="IPR043519">
    <property type="entry name" value="NT_sf"/>
</dbReference>
<dbReference type="RefSeq" id="WP_279299053.1">
    <property type="nucleotide sequence ID" value="NZ_JAOTIF010000022.1"/>
</dbReference>
<evidence type="ECO:0000256" key="4">
    <source>
        <dbReference type="ARBA" id="ARBA00022695"/>
    </source>
</evidence>
<accession>A0A9X2XXY4</accession>
<evidence type="ECO:0000313" key="11">
    <source>
        <dbReference type="EMBL" id="MCU7551614.1"/>
    </source>
</evidence>
<comment type="caution">
    <text evidence="11">The sequence shown here is derived from an EMBL/GenBank/DDBJ whole genome shotgun (WGS) entry which is preliminary data.</text>
</comment>
<keyword evidence="2" id="KW-1277">Toxin-antitoxin system</keyword>
<evidence type="ECO:0000259" key="10">
    <source>
        <dbReference type="Pfam" id="PF01909"/>
    </source>
</evidence>
<dbReference type="SUPFAM" id="SSF81301">
    <property type="entry name" value="Nucleotidyltransferase"/>
    <property type="match status" value="1"/>
</dbReference>
<evidence type="ECO:0000256" key="3">
    <source>
        <dbReference type="ARBA" id="ARBA00022679"/>
    </source>
</evidence>
<evidence type="ECO:0000256" key="1">
    <source>
        <dbReference type="ARBA" id="ARBA00001946"/>
    </source>
</evidence>
<dbReference type="GO" id="GO:0016779">
    <property type="term" value="F:nucleotidyltransferase activity"/>
    <property type="evidence" value="ECO:0007669"/>
    <property type="project" value="UniProtKB-KW"/>
</dbReference>
<evidence type="ECO:0000256" key="6">
    <source>
        <dbReference type="ARBA" id="ARBA00022741"/>
    </source>
</evidence>
<evidence type="ECO:0000256" key="8">
    <source>
        <dbReference type="ARBA" id="ARBA00022842"/>
    </source>
</evidence>
<name>A0A9X2XXY4_9BACT</name>
<protein>
    <submittedName>
        <fullName evidence="11">Nucleotidyltransferase domain-containing protein</fullName>
    </submittedName>
</protein>
<reference evidence="11" key="1">
    <citation type="submission" date="2022-09" db="EMBL/GenBank/DDBJ databases">
        <authorList>
            <person name="Yuan C."/>
            <person name="Ke Z."/>
        </authorList>
    </citation>
    <scope>NUCLEOTIDE SEQUENCE</scope>
    <source>
        <strain evidence="11">LB-8</strain>
    </source>
</reference>
<keyword evidence="5" id="KW-0479">Metal-binding</keyword>
<keyword evidence="8" id="KW-0460">Magnesium</keyword>
<evidence type="ECO:0000256" key="5">
    <source>
        <dbReference type="ARBA" id="ARBA00022723"/>
    </source>
</evidence>
<proteinExistence type="inferred from homology"/>